<evidence type="ECO:0000256" key="1">
    <source>
        <dbReference type="ARBA" id="ARBA00023015"/>
    </source>
</evidence>
<keyword evidence="3" id="KW-0804">Transcription</keyword>
<feature type="domain" description="Response regulatory" evidence="6">
    <location>
        <begin position="2"/>
        <end position="126"/>
    </location>
</feature>
<reference evidence="8 9" key="1">
    <citation type="submission" date="2023-03" db="EMBL/GenBank/DDBJ databases">
        <title>Draft assemblies of triclosan tolerant bacteria isolated from returned activated sludge.</title>
        <authorList>
            <person name="Van Hamelsveld S."/>
        </authorList>
    </citation>
    <scope>NUCLEOTIDE SEQUENCE [LARGE SCALE GENOMIC DNA]</scope>
    <source>
        <strain evidence="8 9">GW210010_S58</strain>
    </source>
</reference>
<gene>
    <name evidence="8" type="ORF">P3W85_08805</name>
</gene>
<dbReference type="PANTHER" id="PTHR48111">
    <property type="entry name" value="REGULATOR OF RPOS"/>
    <property type="match status" value="1"/>
</dbReference>
<dbReference type="RefSeq" id="WP_276264487.1">
    <property type="nucleotide sequence ID" value="NZ_JARJLM010000156.1"/>
</dbReference>
<dbReference type="Pfam" id="PF00486">
    <property type="entry name" value="Trans_reg_C"/>
    <property type="match status" value="1"/>
</dbReference>
<comment type="caution">
    <text evidence="8">The sequence shown here is derived from an EMBL/GenBank/DDBJ whole genome shotgun (WGS) entry which is preliminary data.</text>
</comment>
<dbReference type="SMART" id="SM00862">
    <property type="entry name" value="Trans_reg_C"/>
    <property type="match status" value="1"/>
</dbReference>
<evidence type="ECO:0000256" key="3">
    <source>
        <dbReference type="ARBA" id="ARBA00023163"/>
    </source>
</evidence>
<evidence type="ECO:0000256" key="2">
    <source>
        <dbReference type="ARBA" id="ARBA00023125"/>
    </source>
</evidence>
<sequence length="238" mass="25645">MRVLLVEDHDELATWVMQALRALHFTVERAADAASAESLLFSTHAGSAGGAGSDYALVLLDLTLPDRDGLDLLARVRGRGCRVPVMILTARGEVGDRVKGLDLGADDYMAKPFDLAEFEARVKALLRRARQTEAPLVRCGGLAFDTVVRHFQVGGVPLALTPREHAVLEILMTPPGKTVSKDRIYAGIFTLADETQPDVIEVYVHRLRRKLEGSGAVIATLRGLGYVLEPGVPEPGGG</sequence>
<evidence type="ECO:0000313" key="8">
    <source>
        <dbReference type="EMBL" id="MDF3833047.1"/>
    </source>
</evidence>
<evidence type="ECO:0000259" key="7">
    <source>
        <dbReference type="PROSITE" id="PS51755"/>
    </source>
</evidence>
<keyword evidence="2 5" id="KW-0238">DNA-binding</keyword>
<feature type="domain" description="OmpR/PhoB-type" evidence="7">
    <location>
        <begin position="134"/>
        <end position="230"/>
    </location>
</feature>
<dbReference type="InterPro" id="IPR001789">
    <property type="entry name" value="Sig_transdc_resp-reg_receiver"/>
</dbReference>
<keyword evidence="1" id="KW-0805">Transcription regulation</keyword>
<dbReference type="SUPFAM" id="SSF52172">
    <property type="entry name" value="CheY-like"/>
    <property type="match status" value="1"/>
</dbReference>
<protein>
    <submittedName>
        <fullName evidence="8">Response regulator</fullName>
    </submittedName>
</protein>
<feature type="modified residue" description="4-aspartylphosphate" evidence="4">
    <location>
        <position position="61"/>
    </location>
</feature>
<keyword evidence="4" id="KW-0597">Phosphoprotein</keyword>
<dbReference type="InterPro" id="IPR036388">
    <property type="entry name" value="WH-like_DNA-bd_sf"/>
</dbReference>
<dbReference type="PANTHER" id="PTHR48111:SF67">
    <property type="entry name" value="TRANSCRIPTIONAL REGULATORY PROTEIN TCTD"/>
    <property type="match status" value="1"/>
</dbReference>
<organism evidence="8 9">
    <name type="scientific">Cupriavidus basilensis</name>
    <dbReference type="NCBI Taxonomy" id="68895"/>
    <lineage>
        <taxon>Bacteria</taxon>
        <taxon>Pseudomonadati</taxon>
        <taxon>Pseudomonadota</taxon>
        <taxon>Betaproteobacteria</taxon>
        <taxon>Burkholderiales</taxon>
        <taxon>Burkholderiaceae</taxon>
        <taxon>Cupriavidus</taxon>
    </lineage>
</organism>
<dbReference type="SMART" id="SM00448">
    <property type="entry name" value="REC"/>
    <property type="match status" value="1"/>
</dbReference>
<dbReference type="InterPro" id="IPR011006">
    <property type="entry name" value="CheY-like_superfamily"/>
</dbReference>
<evidence type="ECO:0000259" key="6">
    <source>
        <dbReference type="PROSITE" id="PS50110"/>
    </source>
</evidence>
<dbReference type="Proteomes" id="UP001216674">
    <property type="component" value="Unassembled WGS sequence"/>
</dbReference>
<dbReference type="CDD" id="cd00383">
    <property type="entry name" value="trans_reg_C"/>
    <property type="match status" value="1"/>
</dbReference>
<accession>A0ABT6AKB0</accession>
<dbReference type="EMBL" id="JARJLM010000156">
    <property type="protein sequence ID" value="MDF3833047.1"/>
    <property type="molecule type" value="Genomic_DNA"/>
</dbReference>
<dbReference type="Pfam" id="PF00072">
    <property type="entry name" value="Response_reg"/>
    <property type="match status" value="1"/>
</dbReference>
<evidence type="ECO:0000313" key="9">
    <source>
        <dbReference type="Proteomes" id="UP001216674"/>
    </source>
</evidence>
<keyword evidence="9" id="KW-1185">Reference proteome</keyword>
<dbReference type="Gene3D" id="6.10.250.690">
    <property type="match status" value="1"/>
</dbReference>
<dbReference type="InterPro" id="IPR039420">
    <property type="entry name" value="WalR-like"/>
</dbReference>
<dbReference type="PROSITE" id="PS51755">
    <property type="entry name" value="OMPR_PHOB"/>
    <property type="match status" value="1"/>
</dbReference>
<feature type="DNA-binding region" description="OmpR/PhoB-type" evidence="5">
    <location>
        <begin position="134"/>
        <end position="230"/>
    </location>
</feature>
<name>A0ABT6AKB0_9BURK</name>
<dbReference type="InterPro" id="IPR001867">
    <property type="entry name" value="OmpR/PhoB-type_DNA-bd"/>
</dbReference>
<evidence type="ECO:0000256" key="4">
    <source>
        <dbReference type="PROSITE-ProRule" id="PRU00169"/>
    </source>
</evidence>
<proteinExistence type="predicted"/>
<dbReference type="PROSITE" id="PS50110">
    <property type="entry name" value="RESPONSE_REGULATORY"/>
    <property type="match status" value="1"/>
</dbReference>
<dbReference type="Gene3D" id="3.40.50.2300">
    <property type="match status" value="1"/>
</dbReference>
<evidence type="ECO:0000256" key="5">
    <source>
        <dbReference type="PROSITE-ProRule" id="PRU01091"/>
    </source>
</evidence>
<dbReference type="Gene3D" id="1.10.10.10">
    <property type="entry name" value="Winged helix-like DNA-binding domain superfamily/Winged helix DNA-binding domain"/>
    <property type="match status" value="1"/>
</dbReference>